<dbReference type="PANTHER" id="PTHR48111:SF67">
    <property type="entry name" value="TRANSCRIPTIONAL REGULATORY PROTEIN TCTD"/>
    <property type="match status" value="1"/>
</dbReference>
<dbReference type="GO" id="GO:0000156">
    <property type="term" value="F:phosphorelay response regulator activity"/>
    <property type="evidence" value="ECO:0007669"/>
    <property type="project" value="TreeGrafter"/>
</dbReference>
<dbReference type="SMART" id="SM00862">
    <property type="entry name" value="Trans_reg_C"/>
    <property type="match status" value="1"/>
</dbReference>
<dbReference type="Gene3D" id="3.40.50.2300">
    <property type="match status" value="1"/>
</dbReference>
<reference evidence="8 9" key="1">
    <citation type="submission" date="2016-11" db="EMBL/GenBank/DDBJ databases">
        <authorList>
            <person name="Jaros S."/>
            <person name="Januszkiewicz K."/>
            <person name="Wedrychowicz H."/>
        </authorList>
    </citation>
    <scope>NUCLEOTIDE SEQUENCE [LARGE SCALE GENOMIC DNA]</scope>
    <source>
        <strain evidence="8 9">DSM 16112</strain>
    </source>
</reference>
<feature type="DNA-binding region" description="OmpR/PhoB-type" evidence="5">
    <location>
        <begin position="132"/>
        <end position="231"/>
    </location>
</feature>
<evidence type="ECO:0000256" key="2">
    <source>
        <dbReference type="ARBA" id="ARBA00023125"/>
    </source>
</evidence>
<dbReference type="InterPro" id="IPR011006">
    <property type="entry name" value="CheY-like_superfamily"/>
</dbReference>
<dbReference type="InterPro" id="IPR039420">
    <property type="entry name" value="WalR-like"/>
</dbReference>
<dbReference type="AlphaFoldDB" id="A0A1M4TW65"/>
<keyword evidence="9" id="KW-1185">Reference proteome</keyword>
<sequence>MNTSAKPHLALIEDNEDLREELVFFLQASGYSCWGCASAETFWKNLHTRQVDIVLIDLGLPGEDGFEVVDYLNRLPGVGRIIITARGTPQDRLRCLQLGADLYLVKPINFAELRQQLDALWDRMAVARMEQETSMQAGEWRLDAVQSCLTSPNGQVLKVSRKECDLLATLLRDAGQIHTRESLHDALFGTQDEADLHRIDVILSRLRKKARNQQMLLPLRSVFGKGIVFLLHGQ</sequence>
<dbReference type="GO" id="GO:0006355">
    <property type="term" value="P:regulation of DNA-templated transcription"/>
    <property type="evidence" value="ECO:0007669"/>
    <property type="project" value="InterPro"/>
</dbReference>
<dbReference type="GO" id="GO:0000976">
    <property type="term" value="F:transcription cis-regulatory region binding"/>
    <property type="evidence" value="ECO:0007669"/>
    <property type="project" value="TreeGrafter"/>
</dbReference>
<feature type="domain" description="Response regulatory" evidence="6">
    <location>
        <begin position="8"/>
        <end position="121"/>
    </location>
</feature>
<keyword evidence="4" id="KW-0597">Phosphoprotein</keyword>
<dbReference type="PANTHER" id="PTHR48111">
    <property type="entry name" value="REGULATOR OF RPOS"/>
    <property type="match status" value="1"/>
</dbReference>
<dbReference type="SMART" id="SM00448">
    <property type="entry name" value="REC"/>
    <property type="match status" value="1"/>
</dbReference>
<dbReference type="Gene3D" id="1.10.10.10">
    <property type="entry name" value="Winged helix-like DNA-binding domain superfamily/Winged helix DNA-binding domain"/>
    <property type="match status" value="1"/>
</dbReference>
<feature type="domain" description="OmpR/PhoB-type" evidence="7">
    <location>
        <begin position="132"/>
        <end position="231"/>
    </location>
</feature>
<name>A0A1M4TW65_9BURK</name>
<keyword evidence="3" id="KW-0804">Transcription</keyword>
<evidence type="ECO:0000259" key="7">
    <source>
        <dbReference type="PROSITE" id="PS51755"/>
    </source>
</evidence>
<dbReference type="PROSITE" id="PS51257">
    <property type="entry name" value="PROKAR_LIPOPROTEIN"/>
    <property type="match status" value="1"/>
</dbReference>
<evidence type="ECO:0000256" key="5">
    <source>
        <dbReference type="PROSITE-ProRule" id="PRU01091"/>
    </source>
</evidence>
<dbReference type="STRING" id="1122156.SAMN02745117_00365"/>
<keyword evidence="1" id="KW-0805">Transcription regulation</keyword>
<proteinExistence type="predicted"/>
<dbReference type="InterPro" id="IPR001867">
    <property type="entry name" value="OmpR/PhoB-type_DNA-bd"/>
</dbReference>
<feature type="modified residue" description="4-aspartylphosphate" evidence="4">
    <location>
        <position position="57"/>
    </location>
</feature>
<dbReference type="SUPFAM" id="SSF46894">
    <property type="entry name" value="C-terminal effector domain of the bipartite response regulators"/>
    <property type="match status" value="1"/>
</dbReference>
<evidence type="ECO:0000259" key="6">
    <source>
        <dbReference type="PROSITE" id="PS50110"/>
    </source>
</evidence>
<evidence type="ECO:0000313" key="9">
    <source>
        <dbReference type="Proteomes" id="UP000184327"/>
    </source>
</evidence>
<dbReference type="PROSITE" id="PS51755">
    <property type="entry name" value="OMPR_PHOB"/>
    <property type="match status" value="1"/>
</dbReference>
<dbReference type="SUPFAM" id="SSF52172">
    <property type="entry name" value="CheY-like"/>
    <property type="match status" value="1"/>
</dbReference>
<dbReference type="EMBL" id="FQUZ01000003">
    <property type="protein sequence ID" value="SHE48673.1"/>
    <property type="molecule type" value="Genomic_DNA"/>
</dbReference>
<evidence type="ECO:0000256" key="1">
    <source>
        <dbReference type="ARBA" id="ARBA00023015"/>
    </source>
</evidence>
<accession>A0A1M4TW65</accession>
<dbReference type="CDD" id="cd17574">
    <property type="entry name" value="REC_OmpR"/>
    <property type="match status" value="1"/>
</dbReference>
<dbReference type="Pfam" id="PF00072">
    <property type="entry name" value="Response_reg"/>
    <property type="match status" value="1"/>
</dbReference>
<dbReference type="Pfam" id="PF00486">
    <property type="entry name" value="Trans_reg_C"/>
    <property type="match status" value="1"/>
</dbReference>
<evidence type="ECO:0000256" key="4">
    <source>
        <dbReference type="PROSITE-ProRule" id="PRU00169"/>
    </source>
</evidence>
<dbReference type="GO" id="GO:0032993">
    <property type="term" value="C:protein-DNA complex"/>
    <property type="evidence" value="ECO:0007669"/>
    <property type="project" value="TreeGrafter"/>
</dbReference>
<gene>
    <name evidence="8" type="ORF">SAMN02745117_00365</name>
</gene>
<dbReference type="InterPro" id="IPR016032">
    <property type="entry name" value="Sig_transdc_resp-reg_C-effctor"/>
</dbReference>
<evidence type="ECO:0000313" key="8">
    <source>
        <dbReference type="EMBL" id="SHE48673.1"/>
    </source>
</evidence>
<dbReference type="OrthoDB" id="8583421at2"/>
<dbReference type="CDD" id="cd00383">
    <property type="entry name" value="trans_reg_C"/>
    <property type="match status" value="1"/>
</dbReference>
<keyword evidence="2 5" id="KW-0238">DNA-binding</keyword>
<dbReference type="Proteomes" id="UP000184327">
    <property type="component" value="Unassembled WGS sequence"/>
</dbReference>
<dbReference type="InterPro" id="IPR001789">
    <property type="entry name" value="Sig_transdc_resp-reg_receiver"/>
</dbReference>
<dbReference type="GO" id="GO:0005829">
    <property type="term" value="C:cytosol"/>
    <property type="evidence" value="ECO:0007669"/>
    <property type="project" value="TreeGrafter"/>
</dbReference>
<dbReference type="PROSITE" id="PS50110">
    <property type="entry name" value="RESPONSE_REGULATORY"/>
    <property type="match status" value="1"/>
</dbReference>
<organism evidence="8 9">
    <name type="scientific">Lampropedia hyalina DSM 16112</name>
    <dbReference type="NCBI Taxonomy" id="1122156"/>
    <lineage>
        <taxon>Bacteria</taxon>
        <taxon>Pseudomonadati</taxon>
        <taxon>Pseudomonadota</taxon>
        <taxon>Betaproteobacteria</taxon>
        <taxon>Burkholderiales</taxon>
        <taxon>Comamonadaceae</taxon>
        <taxon>Lampropedia</taxon>
    </lineage>
</organism>
<evidence type="ECO:0000256" key="3">
    <source>
        <dbReference type="ARBA" id="ARBA00023163"/>
    </source>
</evidence>
<protein>
    <submittedName>
        <fullName evidence="8">Two-component system, OmpR family, response regulator PhoP</fullName>
    </submittedName>
</protein>
<dbReference type="InterPro" id="IPR036388">
    <property type="entry name" value="WH-like_DNA-bd_sf"/>
</dbReference>
<dbReference type="RefSeq" id="WP_073354028.1">
    <property type="nucleotide sequence ID" value="NZ_FQUZ01000003.1"/>
</dbReference>